<dbReference type="EMBL" id="JAPJZI010000001">
    <property type="protein sequence ID" value="MDA5398284.1"/>
    <property type="molecule type" value="Genomic_DNA"/>
</dbReference>
<dbReference type="NCBIfam" id="NF004633">
    <property type="entry name" value="PRK05978.1"/>
    <property type="match status" value="1"/>
</dbReference>
<protein>
    <submittedName>
        <fullName evidence="2">DUF983 domain-containing protein</fullName>
    </submittedName>
</protein>
<dbReference type="RefSeq" id="WP_267989716.1">
    <property type="nucleotide sequence ID" value="NZ_JAPJZI010000001.1"/>
</dbReference>
<dbReference type="InterPro" id="IPR009325">
    <property type="entry name" value="DUF983"/>
</dbReference>
<accession>A0A9X3UH06</accession>
<gene>
    <name evidence="2" type="ORF">OQ273_06825</name>
</gene>
<keyword evidence="1" id="KW-0472">Membrane</keyword>
<evidence type="ECO:0000256" key="1">
    <source>
        <dbReference type="SAM" id="Phobius"/>
    </source>
</evidence>
<name>A0A9X3UH06_9HYPH</name>
<evidence type="ECO:0000313" key="2">
    <source>
        <dbReference type="EMBL" id="MDA5398284.1"/>
    </source>
</evidence>
<feature type="transmembrane region" description="Helical" evidence="1">
    <location>
        <begin position="98"/>
        <end position="116"/>
    </location>
</feature>
<dbReference type="AlphaFoldDB" id="A0A9X3UH06"/>
<reference evidence="2" key="1">
    <citation type="submission" date="2022-11" db="EMBL/GenBank/DDBJ databases">
        <title>Draft genome sequence of Hoeflea poritis E7-10 and Hoeflea prorocentri PM5-8, separated from scleractinian coral Porites lutea and marine dinoflagellate.</title>
        <authorList>
            <person name="Zhang G."/>
            <person name="Wei Q."/>
            <person name="Cai L."/>
        </authorList>
    </citation>
    <scope>NUCLEOTIDE SEQUENCE</scope>
    <source>
        <strain evidence="2">PM5-8</strain>
    </source>
</reference>
<organism evidence="2 3">
    <name type="scientific">Hoeflea prorocentri</name>
    <dbReference type="NCBI Taxonomy" id="1922333"/>
    <lineage>
        <taxon>Bacteria</taxon>
        <taxon>Pseudomonadati</taxon>
        <taxon>Pseudomonadota</taxon>
        <taxon>Alphaproteobacteria</taxon>
        <taxon>Hyphomicrobiales</taxon>
        <taxon>Rhizobiaceae</taxon>
        <taxon>Hoeflea</taxon>
    </lineage>
</organism>
<sequence>MVDQETAPVRARTIRPPRDLWRSIAKGWSGRCPHCAEGKLFRAFLKPVDTCSACGEEMHHHRADDLPPYLVIFIVGHIVVAGYMLSEPFVDWNSWQHLALWIPVTLVMALTMIQPIKGAVIGLQWANYMHGFGGDEDDAVEIYGGR</sequence>
<dbReference type="Proteomes" id="UP001151234">
    <property type="component" value="Unassembled WGS sequence"/>
</dbReference>
<keyword evidence="1" id="KW-0812">Transmembrane</keyword>
<feature type="transmembrane region" description="Helical" evidence="1">
    <location>
        <begin position="66"/>
        <end position="86"/>
    </location>
</feature>
<keyword evidence="1" id="KW-1133">Transmembrane helix</keyword>
<evidence type="ECO:0000313" key="3">
    <source>
        <dbReference type="Proteomes" id="UP001151234"/>
    </source>
</evidence>
<comment type="caution">
    <text evidence="2">The sequence shown here is derived from an EMBL/GenBank/DDBJ whole genome shotgun (WGS) entry which is preliminary data.</text>
</comment>
<proteinExistence type="predicted"/>
<keyword evidence="3" id="KW-1185">Reference proteome</keyword>
<dbReference type="Pfam" id="PF06170">
    <property type="entry name" value="DUF983"/>
    <property type="match status" value="1"/>
</dbReference>